<dbReference type="GO" id="GO:0032196">
    <property type="term" value="P:transposition"/>
    <property type="evidence" value="ECO:0007669"/>
    <property type="project" value="UniProtKB-KW"/>
</dbReference>
<feature type="domain" description="Cas12f1-like TNB" evidence="9">
    <location>
        <begin position="338"/>
        <end position="394"/>
    </location>
</feature>
<comment type="similarity">
    <text evidence="1">In the C-terminal section; belongs to the transposase 35 family.</text>
</comment>
<dbReference type="EMBL" id="DS989851">
    <property type="protein sequence ID" value="EDX74945.1"/>
    <property type="molecule type" value="Genomic_DNA"/>
</dbReference>
<evidence type="ECO:0000256" key="3">
    <source>
        <dbReference type="ARBA" id="ARBA00022723"/>
    </source>
</evidence>
<dbReference type="GO" id="GO:0006310">
    <property type="term" value="P:DNA recombination"/>
    <property type="evidence" value="ECO:0007669"/>
    <property type="project" value="UniProtKB-KW"/>
</dbReference>
<dbReference type="OrthoDB" id="438679at2"/>
<dbReference type="STRING" id="118168.MC7420_819"/>
<dbReference type="AlphaFoldDB" id="B4VT18"/>
<dbReference type="InterPro" id="IPR001959">
    <property type="entry name" value="Transposase"/>
</dbReference>
<keyword evidence="6" id="KW-0233">DNA recombination</keyword>
<dbReference type="Pfam" id="PF07282">
    <property type="entry name" value="Cas12f1-like_TNB"/>
    <property type="match status" value="1"/>
</dbReference>
<dbReference type="HOGENOM" id="CLU_032903_0_1_3"/>
<protein>
    <submittedName>
        <fullName evidence="11">Transposase, IS605 family</fullName>
    </submittedName>
</protein>
<feature type="domain" description="Probable transposase IS891/IS1136/IS1341" evidence="8">
    <location>
        <begin position="198"/>
        <end position="301"/>
    </location>
</feature>
<keyword evidence="2" id="KW-0815">Transposition</keyword>
<keyword evidence="3" id="KW-0479">Metal-binding</keyword>
<evidence type="ECO:0000256" key="5">
    <source>
        <dbReference type="ARBA" id="ARBA00023125"/>
    </source>
</evidence>
<sequence length="427" mass="49141">MITSYQYRLKPTYEQRCRLTRWLDMLRYQYNWLLAERFDWWEMNRSPINACFLTCSIAQPKEQPEYYGQKRSLVQLKQERPWYKDIHAHVLQDVVKRVDLAFKRFIEGDSKGKRSGKPRFKGKNRYRTMAFPSIKSECIQGNRIVLPKMGAIKFIQHRPTPDGFVVKRALITQKADGWYVTLILSDKSVPNTPTRYIQPTEENSIGVDAGLDYFAACSDGTLVEPPKFYRQAEDKLAQLQVKRELRAKGTRARRKLNQRLARLHQRIARQRRQWHYELAGELLDKADVVFVEDLKISNMNRRNKPKQDEQGNFLPNRQSQKSGLNKSLADAGIAGFLNDILPYKAEKAGKQIVKVNPAGTSQHCAICLNRVSKSLSERWHECPDCGASMPRDLCSGILIKKVGLGIASLKNAKSRKRDGEARALSVG</sequence>
<evidence type="ECO:0000259" key="10">
    <source>
        <dbReference type="Pfam" id="PF12323"/>
    </source>
</evidence>
<evidence type="ECO:0000259" key="9">
    <source>
        <dbReference type="Pfam" id="PF07282"/>
    </source>
</evidence>
<keyword evidence="5" id="KW-0238">DNA-binding</keyword>
<evidence type="ECO:0000313" key="11">
    <source>
        <dbReference type="EMBL" id="EDX74945.1"/>
    </source>
</evidence>
<accession>B4VT18</accession>
<reference evidence="11 12" key="1">
    <citation type="submission" date="2008-07" db="EMBL/GenBank/DDBJ databases">
        <authorList>
            <person name="Tandeau de Marsac N."/>
            <person name="Ferriera S."/>
            <person name="Johnson J."/>
            <person name="Kravitz S."/>
            <person name="Beeson K."/>
            <person name="Sutton G."/>
            <person name="Rogers Y.-H."/>
            <person name="Friedman R."/>
            <person name="Frazier M."/>
            <person name="Venter J.C."/>
        </authorList>
    </citation>
    <scope>NUCLEOTIDE SEQUENCE [LARGE SCALE GENOMIC DNA]</scope>
    <source>
        <strain evidence="11 12">PCC 7420</strain>
    </source>
</reference>
<evidence type="ECO:0000256" key="2">
    <source>
        <dbReference type="ARBA" id="ARBA00022578"/>
    </source>
</evidence>
<dbReference type="RefSeq" id="WP_006101765.1">
    <property type="nucleotide sequence ID" value="NZ_DS989851.1"/>
</dbReference>
<evidence type="ECO:0000256" key="4">
    <source>
        <dbReference type="ARBA" id="ARBA00022833"/>
    </source>
</evidence>
<dbReference type="Proteomes" id="UP000003835">
    <property type="component" value="Unassembled WGS sequence"/>
</dbReference>
<evidence type="ECO:0000256" key="6">
    <source>
        <dbReference type="ARBA" id="ARBA00023172"/>
    </source>
</evidence>
<proteinExistence type="inferred from homology"/>
<feature type="compositionally biased region" description="Polar residues" evidence="7">
    <location>
        <begin position="313"/>
        <end position="324"/>
    </location>
</feature>
<dbReference type="GO" id="GO:0003677">
    <property type="term" value="F:DNA binding"/>
    <property type="evidence" value="ECO:0007669"/>
    <property type="project" value="UniProtKB-KW"/>
</dbReference>
<gene>
    <name evidence="11" type="ORF">MC7420_819</name>
</gene>
<keyword evidence="4" id="KW-0862">Zinc</keyword>
<name>B4VT18_9CYAN</name>
<dbReference type="NCBIfam" id="NF040570">
    <property type="entry name" value="guided_TnpB"/>
    <property type="match status" value="1"/>
</dbReference>
<evidence type="ECO:0000313" key="12">
    <source>
        <dbReference type="Proteomes" id="UP000003835"/>
    </source>
</evidence>
<dbReference type="InterPro" id="IPR021027">
    <property type="entry name" value="Transposase_put_HTH"/>
</dbReference>
<dbReference type="GO" id="GO:0046872">
    <property type="term" value="F:metal ion binding"/>
    <property type="evidence" value="ECO:0007669"/>
    <property type="project" value="UniProtKB-KW"/>
</dbReference>
<feature type="domain" description="Transposase putative helix-turn-helix" evidence="10">
    <location>
        <begin position="1"/>
        <end position="45"/>
    </location>
</feature>
<dbReference type="eggNOG" id="COG0675">
    <property type="taxonomic scope" value="Bacteria"/>
</dbReference>
<feature type="region of interest" description="Disordered" evidence="7">
    <location>
        <begin position="300"/>
        <end position="324"/>
    </location>
</feature>
<dbReference type="InterPro" id="IPR010095">
    <property type="entry name" value="Cas12f1-like_TNB"/>
</dbReference>
<dbReference type="Pfam" id="PF12323">
    <property type="entry name" value="HTH_OrfB_IS605"/>
    <property type="match status" value="1"/>
</dbReference>
<dbReference type="Pfam" id="PF01385">
    <property type="entry name" value="OrfB_IS605"/>
    <property type="match status" value="1"/>
</dbReference>
<evidence type="ECO:0000256" key="1">
    <source>
        <dbReference type="ARBA" id="ARBA00008761"/>
    </source>
</evidence>
<organism evidence="11 12">
    <name type="scientific">Coleofasciculus chthonoplastes PCC 7420</name>
    <dbReference type="NCBI Taxonomy" id="118168"/>
    <lineage>
        <taxon>Bacteria</taxon>
        <taxon>Bacillati</taxon>
        <taxon>Cyanobacteriota</taxon>
        <taxon>Cyanophyceae</taxon>
        <taxon>Coleofasciculales</taxon>
        <taxon>Coleofasciculaceae</taxon>
        <taxon>Coleofasciculus</taxon>
    </lineage>
</organism>
<evidence type="ECO:0000256" key="7">
    <source>
        <dbReference type="SAM" id="MobiDB-lite"/>
    </source>
</evidence>
<evidence type="ECO:0000259" key="8">
    <source>
        <dbReference type="Pfam" id="PF01385"/>
    </source>
</evidence>
<keyword evidence="12" id="KW-1185">Reference proteome</keyword>